<organism evidence="2">
    <name type="scientific">uncultured Thermomicrobiales bacterium</name>
    <dbReference type="NCBI Taxonomy" id="1645740"/>
    <lineage>
        <taxon>Bacteria</taxon>
        <taxon>Pseudomonadati</taxon>
        <taxon>Thermomicrobiota</taxon>
        <taxon>Thermomicrobia</taxon>
        <taxon>Thermomicrobiales</taxon>
        <taxon>environmental samples</taxon>
    </lineage>
</organism>
<evidence type="ECO:0000256" key="1">
    <source>
        <dbReference type="SAM" id="SignalP"/>
    </source>
</evidence>
<dbReference type="InterPro" id="IPR005152">
    <property type="entry name" value="Lipase_secreted"/>
</dbReference>
<dbReference type="Pfam" id="PF03583">
    <property type="entry name" value="LIP"/>
    <property type="match status" value="1"/>
</dbReference>
<feature type="chain" id="PRO_5027070522" description="Lysophospholipase" evidence="1">
    <location>
        <begin position="24"/>
        <end position="409"/>
    </location>
</feature>
<dbReference type="GO" id="GO:0016042">
    <property type="term" value="P:lipid catabolic process"/>
    <property type="evidence" value="ECO:0007669"/>
    <property type="project" value="InterPro"/>
</dbReference>
<dbReference type="PIRSF" id="PIRSF029171">
    <property type="entry name" value="Esterase_LipA"/>
    <property type="match status" value="1"/>
</dbReference>
<dbReference type="GO" id="GO:0004806">
    <property type="term" value="F:triacylglycerol lipase activity"/>
    <property type="evidence" value="ECO:0007669"/>
    <property type="project" value="InterPro"/>
</dbReference>
<reference evidence="2" key="1">
    <citation type="submission" date="2020-02" db="EMBL/GenBank/DDBJ databases">
        <authorList>
            <person name="Meier V. D."/>
        </authorList>
    </citation>
    <scope>NUCLEOTIDE SEQUENCE</scope>
    <source>
        <strain evidence="2">AVDCRST_MAG59</strain>
    </source>
</reference>
<name>A0A6J4VK56_9BACT</name>
<dbReference type="InterPro" id="IPR029058">
    <property type="entry name" value="AB_hydrolase_fold"/>
</dbReference>
<evidence type="ECO:0000313" key="2">
    <source>
        <dbReference type="EMBL" id="CAA9578221.1"/>
    </source>
</evidence>
<protein>
    <recommendedName>
        <fullName evidence="3">Lysophospholipase</fullName>
    </recommendedName>
</protein>
<proteinExistence type="predicted"/>
<gene>
    <name evidence="2" type="ORF">AVDCRST_MAG59-4434</name>
</gene>
<dbReference type="SUPFAM" id="SSF53474">
    <property type="entry name" value="alpha/beta-Hydrolases"/>
    <property type="match status" value="1"/>
</dbReference>
<dbReference type="PANTHER" id="PTHR34853:SF1">
    <property type="entry name" value="LIPASE 5"/>
    <property type="match status" value="1"/>
</dbReference>
<sequence>MSRLRTVVALAFLSALAPWLAGATGRPVLVTAATPQPGGETNPFYELPSPLPPGQPGALLRSEPMAAPPGVKARRILYRSTGLDGEQVVVSGAVFAPEREPPPRGFPVLAVGHNTTGVAPACAPSLDPFEPLPGADAAFYQEQVEEFVDAGFAAVATDYRGLGAPADVHPYLVGEAAAYDVLDAARASRYVPGLLLRPETILWGHSQGGHAAAWAGQVVADYAPDLQVIGVVLAAPAAQPAALVAAATRDLSAETPLTGYVASLAYTWEIVFPGLASAPALRPAGRALAQIISRQCIWTVSSAYADGPLGDYLDPEVFSTETWAGLLERNAAGGSPVKSPVLVVQGTDDPLVPSAATRAFVRKLCHNGTSVRLNLYPEVGHGGVIRTAMPDILVWAGDRLSRTPAGSTC</sequence>
<accession>A0A6J4VK56</accession>
<dbReference type="AlphaFoldDB" id="A0A6J4VK56"/>
<keyword evidence="1" id="KW-0732">Signal</keyword>
<dbReference type="Gene3D" id="3.40.50.1820">
    <property type="entry name" value="alpha/beta hydrolase"/>
    <property type="match status" value="2"/>
</dbReference>
<feature type="signal peptide" evidence="1">
    <location>
        <begin position="1"/>
        <end position="23"/>
    </location>
</feature>
<dbReference type="PANTHER" id="PTHR34853">
    <property type="match status" value="1"/>
</dbReference>
<dbReference type="EMBL" id="CADCWF010000320">
    <property type="protein sequence ID" value="CAA9578221.1"/>
    <property type="molecule type" value="Genomic_DNA"/>
</dbReference>
<evidence type="ECO:0008006" key="3">
    <source>
        <dbReference type="Google" id="ProtNLM"/>
    </source>
</evidence>